<dbReference type="PRINTS" id="PR00069">
    <property type="entry name" value="ALDKETRDTASE"/>
</dbReference>
<protein>
    <submittedName>
        <fullName evidence="3">Aldo/keto reductase</fullName>
    </submittedName>
</protein>
<dbReference type="GO" id="GO:0016491">
    <property type="term" value="F:oxidoreductase activity"/>
    <property type="evidence" value="ECO:0007669"/>
    <property type="project" value="UniProtKB-KW"/>
</dbReference>
<dbReference type="GO" id="GO:0005829">
    <property type="term" value="C:cytosol"/>
    <property type="evidence" value="ECO:0007669"/>
    <property type="project" value="TreeGrafter"/>
</dbReference>
<dbReference type="PANTHER" id="PTHR43364">
    <property type="entry name" value="NADH-SPECIFIC METHYLGLYOXAL REDUCTASE-RELATED"/>
    <property type="match status" value="1"/>
</dbReference>
<accession>A0AA43KB18</accession>
<dbReference type="AlphaFoldDB" id="A0AA43KB18"/>
<dbReference type="CDD" id="cd19085">
    <property type="entry name" value="AKR_AKR11B3"/>
    <property type="match status" value="1"/>
</dbReference>
<reference evidence="3 4" key="1">
    <citation type="journal article" date="2023" name="J. Phycol.">
        <title>Chrysosporum ovalisporum is synonymous with the true-branching cyanobacterium Umezakia natans (Nostocales/Aphanizomenonaceae).</title>
        <authorList>
            <person name="McGregor G.B."/>
            <person name="Sendall B.C."/>
            <person name="Niiyama Y."/>
            <person name="Tuji A."/>
            <person name="Willis A."/>
        </authorList>
    </citation>
    <scope>NUCLEOTIDE SEQUENCE [LARGE SCALE GENOMIC DNA]</scope>
    <source>
        <strain evidence="3 4">ANA360D</strain>
    </source>
</reference>
<evidence type="ECO:0000256" key="1">
    <source>
        <dbReference type="ARBA" id="ARBA00023002"/>
    </source>
</evidence>
<keyword evidence="1" id="KW-0560">Oxidoreductase</keyword>
<dbReference type="RefSeq" id="WP_280653415.1">
    <property type="nucleotide sequence ID" value="NZ_JANQDH010000019.1"/>
</dbReference>
<dbReference type="InterPro" id="IPR036812">
    <property type="entry name" value="NAD(P)_OxRdtase_dom_sf"/>
</dbReference>
<dbReference type="Proteomes" id="UP001159387">
    <property type="component" value="Unassembled WGS sequence"/>
</dbReference>
<dbReference type="InterPro" id="IPR050523">
    <property type="entry name" value="AKR_Detox_Biosynth"/>
</dbReference>
<name>A0AA43KB18_9CYAN</name>
<evidence type="ECO:0000313" key="4">
    <source>
        <dbReference type="Proteomes" id="UP001159387"/>
    </source>
</evidence>
<dbReference type="InterPro" id="IPR020471">
    <property type="entry name" value="AKR"/>
</dbReference>
<dbReference type="PROSITE" id="PS00062">
    <property type="entry name" value="ALDOKETO_REDUCTASE_2"/>
    <property type="match status" value="1"/>
</dbReference>
<keyword evidence="4" id="KW-1185">Reference proteome</keyword>
<evidence type="ECO:0000313" key="3">
    <source>
        <dbReference type="EMBL" id="MDH6059400.1"/>
    </source>
</evidence>
<dbReference type="InterPro" id="IPR018170">
    <property type="entry name" value="Aldo/ket_reductase_CS"/>
</dbReference>
<evidence type="ECO:0000259" key="2">
    <source>
        <dbReference type="Pfam" id="PF00248"/>
    </source>
</evidence>
<dbReference type="Pfam" id="PF00248">
    <property type="entry name" value="Aldo_ket_red"/>
    <property type="match status" value="1"/>
</dbReference>
<organism evidence="3 4">
    <name type="scientific">Chrysosporum bergii ANA360D</name>
    <dbReference type="NCBI Taxonomy" id="617107"/>
    <lineage>
        <taxon>Bacteria</taxon>
        <taxon>Bacillati</taxon>
        <taxon>Cyanobacteriota</taxon>
        <taxon>Cyanophyceae</taxon>
        <taxon>Nostocales</taxon>
        <taxon>Nodulariaceae</taxon>
        <taxon>Chrysosporum</taxon>
    </lineage>
</organism>
<feature type="domain" description="NADP-dependent oxidoreductase" evidence="2">
    <location>
        <begin position="15"/>
        <end position="302"/>
    </location>
</feature>
<comment type="caution">
    <text evidence="3">The sequence shown here is derived from an EMBL/GenBank/DDBJ whole genome shotgun (WGS) entry which is preliminary data.</text>
</comment>
<dbReference type="Gene3D" id="3.20.20.100">
    <property type="entry name" value="NADP-dependent oxidoreductase domain"/>
    <property type="match status" value="1"/>
</dbReference>
<dbReference type="InterPro" id="IPR023210">
    <property type="entry name" value="NADP_OxRdtase_dom"/>
</dbReference>
<gene>
    <name evidence="3" type="ORF">NWP17_02935</name>
</gene>
<proteinExistence type="predicted"/>
<dbReference type="SUPFAM" id="SSF51430">
    <property type="entry name" value="NAD(P)-linked oxidoreductase"/>
    <property type="match status" value="1"/>
</dbReference>
<sequence>MEKRKLGRSDIEITPILMGTWQAGKTMWTGIKDTDSINTIRAAFAAGITTIDTAEIYGQGHSEQIIAAALSDVRDRVVYASKVFANHLKYDLVIAACDRSLKNLQTDYIDLYQIHWPSGSFNSEVVPIEETMAALNQLKDQGKIRSIGVSNFSRTQLAEAAQYGIIDSLQPPYSLFWRSVEQDAMAYCIENNISILAYSPLAQGLLTGKFAPGHQFDPEDNRAKNKLFQGENFELAHQALEKLRPIAARHNCSLAQLSLAWLIAQPQTSAIAGARYPQQAEDNAHAVDVQLSPEELAQIDTIGRMVTDHLDQDAVMWNW</sequence>
<dbReference type="PANTHER" id="PTHR43364:SF4">
    <property type="entry name" value="NAD(P)-LINKED OXIDOREDUCTASE SUPERFAMILY PROTEIN"/>
    <property type="match status" value="1"/>
</dbReference>
<dbReference type="EMBL" id="JANQDH010000019">
    <property type="protein sequence ID" value="MDH6059400.1"/>
    <property type="molecule type" value="Genomic_DNA"/>
</dbReference>